<reference evidence="8 9" key="1">
    <citation type="submission" date="2016-12" db="EMBL/GenBank/DDBJ databases">
        <authorList>
            <person name="Song W.-J."/>
            <person name="Kurnit D.M."/>
        </authorList>
    </citation>
    <scope>NUCLEOTIDE SEQUENCE [LARGE SCALE GENOMIC DNA]</scope>
    <source>
        <strain evidence="8 9">DSM 43162</strain>
    </source>
</reference>
<dbReference type="AlphaFoldDB" id="A0A1M7V1L5"/>
<dbReference type="InterPro" id="IPR001789">
    <property type="entry name" value="Sig_transdc_resp-reg_receiver"/>
</dbReference>
<dbReference type="PRINTS" id="PR00038">
    <property type="entry name" value="HTHLUXR"/>
</dbReference>
<dbReference type="GO" id="GO:0003677">
    <property type="term" value="F:DNA binding"/>
    <property type="evidence" value="ECO:0007669"/>
    <property type="project" value="UniProtKB-KW"/>
</dbReference>
<evidence type="ECO:0000256" key="1">
    <source>
        <dbReference type="ARBA" id="ARBA00023015"/>
    </source>
</evidence>
<evidence type="ECO:0000313" key="8">
    <source>
        <dbReference type="EMBL" id="SHN89082.1"/>
    </source>
</evidence>
<keyword evidence="1" id="KW-0805">Transcription regulation</keyword>
<dbReference type="PROSITE" id="PS50110">
    <property type="entry name" value="RESPONSE_REGULATORY"/>
    <property type="match status" value="1"/>
</dbReference>
<dbReference type="InterPro" id="IPR000792">
    <property type="entry name" value="Tscrpt_reg_LuxR_C"/>
</dbReference>
<dbReference type="GO" id="GO:0000160">
    <property type="term" value="P:phosphorelay signal transduction system"/>
    <property type="evidence" value="ECO:0007669"/>
    <property type="project" value="InterPro"/>
</dbReference>
<dbReference type="GO" id="GO:0006355">
    <property type="term" value="P:regulation of DNA-templated transcription"/>
    <property type="evidence" value="ECO:0007669"/>
    <property type="project" value="InterPro"/>
</dbReference>
<dbReference type="InterPro" id="IPR016032">
    <property type="entry name" value="Sig_transdc_resp-reg_C-effctor"/>
</dbReference>
<dbReference type="InterPro" id="IPR011006">
    <property type="entry name" value="CheY-like_superfamily"/>
</dbReference>
<evidence type="ECO:0000259" key="7">
    <source>
        <dbReference type="PROSITE" id="PS50110"/>
    </source>
</evidence>
<dbReference type="Gene3D" id="3.40.50.2300">
    <property type="match status" value="1"/>
</dbReference>
<evidence type="ECO:0000256" key="5">
    <source>
        <dbReference type="SAM" id="MobiDB-lite"/>
    </source>
</evidence>
<evidence type="ECO:0000259" key="6">
    <source>
        <dbReference type="PROSITE" id="PS50043"/>
    </source>
</evidence>
<feature type="domain" description="Response regulatory" evidence="7">
    <location>
        <begin position="78"/>
        <end position="195"/>
    </location>
</feature>
<dbReference type="SUPFAM" id="SSF46894">
    <property type="entry name" value="C-terminal effector domain of the bipartite response regulators"/>
    <property type="match status" value="1"/>
</dbReference>
<evidence type="ECO:0000256" key="3">
    <source>
        <dbReference type="ARBA" id="ARBA00023163"/>
    </source>
</evidence>
<dbReference type="PROSITE" id="PS50043">
    <property type="entry name" value="HTH_LUXR_2"/>
    <property type="match status" value="1"/>
</dbReference>
<gene>
    <name evidence="8" type="ORF">SAMN05660350_05077</name>
</gene>
<evidence type="ECO:0000256" key="4">
    <source>
        <dbReference type="PROSITE-ProRule" id="PRU00169"/>
    </source>
</evidence>
<accession>A0A1M7V1L5</accession>
<dbReference type="SUPFAM" id="SSF52172">
    <property type="entry name" value="CheY-like"/>
    <property type="match status" value="1"/>
</dbReference>
<keyword evidence="3" id="KW-0804">Transcription</keyword>
<evidence type="ECO:0000256" key="2">
    <source>
        <dbReference type="ARBA" id="ARBA00023125"/>
    </source>
</evidence>
<organism evidence="8 9">
    <name type="scientific">Geodermatophilus obscurus</name>
    <dbReference type="NCBI Taxonomy" id="1861"/>
    <lineage>
        <taxon>Bacteria</taxon>
        <taxon>Bacillati</taxon>
        <taxon>Actinomycetota</taxon>
        <taxon>Actinomycetes</taxon>
        <taxon>Geodermatophilales</taxon>
        <taxon>Geodermatophilaceae</taxon>
        <taxon>Geodermatophilus</taxon>
    </lineage>
</organism>
<dbReference type="CDD" id="cd06170">
    <property type="entry name" value="LuxR_C_like"/>
    <property type="match status" value="1"/>
</dbReference>
<feature type="compositionally biased region" description="Basic and acidic residues" evidence="5">
    <location>
        <begin position="27"/>
        <end position="42"/>
    </location>
</feature>
<dbReference type="Proteomes" id="UP000184428">
    <property type="component" value="Unassembled WGS sequence"/>
</dbReference>
<feature type="domain" description="HTH luxR-type" evidence="6">
    <location>
        <begin position="221"/>
        <end position="286"/>
    </location>
</feature>
<dbReference type="SMART" id="SM00421">
    <property type="entry name" value="HTH_LUXR"/>
    <property type="match status" value="1"/>
</dbReference>
<keyword evidence="2" id="KW-0238">DNA-binding</keyword>
<name>A0A1M7V1L5_9ACTN</name>
<dbReference type="PANTHER" id="PTHR44688">
    <property type="entry name" value="DNA-BINDING TRANSCRIPTIONAL ACTIVATOR DEVR_DOSR"/>
    <property type="match status" value="1"/>
</dbReference>
<dbReference type="Pfam" id="PF00196">
    <property type="entry name" value="GerE"/>
    <property type="match status" value="1"/>
</dbReference>
<dbReference type="PANTHER" id="PTHR44688:SF16">
    <property type="entry name" value="DNA-BINDING TRANSCRIPTIONAL ACTIVATOR DEVR_DOSR"/>
    <property type="match status" value="1"/>
</dbReference>
<sequence length="326" mass="35625">MTEDEWIEQAIARSSLGSSGARQLRARVPEKMRRVLRQKQEDTDSAPSVRPDNAGRSEARRIAEPPRVPMPPAAPLVPVVLCEDSEVFRLELRIVLETQPDIVVVAETSRLSDALEVLDPGKGAPVVIVREGLVGGAELPLLRDLSGRGAAVLVLAEPGKGADSYLVEFLRDGVRGYLPHSSAQRVVEAVRALARHEATVDSAAADEITRLTGTVTRPGYGERSLERLTERQQQVAKLVAEGLTNQEIANRLSLSLATVKSHIVASIRRLGVRTRTQLAILINRDNWPDEEKVVPPGRGGQSEDFYRHRASREHGQVLMVYASSAS</sequence>
<evidence type="ECO:0000313" key="9">
    <source>
        <dbReference type="Proteomes" id="UP000184428"/>
    </source>
</evidence>
<comment type="caution">
    <text evidence="4">Lacks conserved residue(s) required for the propagation of feature annotation.</text>
</comment>
<protein>
    <submittedName>
        <fullName evidence="8">Two component transcriptional regulator, LuxR family</fullName>
    </submittedName>
</protein>
<dbReference type="PROSITE" id="PS00622">
    <property type="entry name" value="HTH_LUXR_1"/>
    <property type="match status" value="1"/>
</dbReference>
<dbReference type="EMBL" id="FRDM01000107">
    <property type="protein sequence ID" value="SHN89082.1"/>
    <property type="molecule type" value="Genomic_DNA"/>
</dbReference>
<feature type="compositionally biased region" description="Basic and acidic residues" evidence="5">
    <location>
        <begin position="53"/>
        <end position="64"/>
    </location>
</feature>
<feature type="region of interest" description="Disordered" evidence="5">
    <location>
        <begin position="15"/>
        <end position="69"/>
    </location>
</feature>
<proteinExistence type="predicted"/>